<dbReference type="GO" id="GO:0051082">
    <property type="term" value="F:unfolded protein binding"/>
    <property type="evidence" value="ECO:0007669"/>
    <property type="project" value="InterPro"/>
</dbReference>
<sequence length="178" mass="20550">MVRLSKLYKLIALGGVFLLGCVMVIAPAEAVDLKIGAVNAVKLLDEAPQKGAALERLKKEFELRNRELVAKQKELRELEDRFNRDAAIMSEADRQALERDILNQNRDLKRDQEIFREDYNIRRNEEFRKLQEEIAKAIVSLAERKKYDLVVYEGVIYASDKVDITADVLKLLKSQYKP</sequence>
<accession>A0A4V1AVY2</accession>
<evidence type="ECO:0000256" key="3">
    <source>
        <dbReference type="SAM" id="Coils"/>
    </source>
</evidence>
<gene>
    <name evidence="4" type="ORF">E3U44_09550</name>
</gene>
<dbReference type="GO" id="GO:0005829">
    <property type="term" value="C:cytosol"/>
    <property type="evidence" value="ECO:0007669"/>
    <property type="project" value="TreeGrafter"/>
</dbReference>
<feature type="coiled-coil region" evidence="3">
    <location>
        <begin position="54"/>
        <end position="114"/>
    </location>
</feature>
<reference evidence="4 5" key="1">
    <citation type="submission" date="2019-03" db="EMBL/GenBank/DDBJ databases">
        <title>The genome sequence of Nitrosococcus wardiae strain D1FHST reveals the archetypal metabolic capacity of ammonia-oxidizing Gammaproteobacteria.</title>
        <authorList>
            <person name="Wang L."/>
            <person name="Lim C.K."/>
            <person name="Hanson T.E."/>
            <person name="Dang H."/>
            <person name="Klotz M.G."/>
        </authorList>
    </citation>
    <scope>NUCLEOTIDE SEQUENCE [LARGE SCALE GENOMIC DNA]</scope>
    <source>
        <strain evidence="4 5">D1FHS</strain>
    </source>
</reference>
<keyword evidence="1" id="KW-0732">Signal</keyword>
<dbReference type="GO" id="GO:0050821">
    <property type="term" value="P:protein stabilization"/>
    <property type="evidence" value="ECO:0007669"/>
    <property type="project" value="TreeGrafter"/>
</dbReference>
<evidence type="ECO:0000313" key="4">
    <source>
        <dbReference type="EMBL" id="QBQ54725.1"/>
    </source>
</evidence>
<dbReference type="PIRSF" id="PIRSF002094">
    <property type="entry name" value="OMP26_Skp"/>
    <property type="match status" value="1"/>
</dbReference>
<dbReference type="Proteomes" id="UP000294325">
    <property type="component" value="Chromosome"/>
</dbReference>
<evidence type="ECO:0000313" key="5">
    <source>
        <dbReference type="Proteomes" id="UP000294325"/>
    </source>
</evidence>
<dbReference type="Pfam" id="PF03938">
    <property type="entry name" value="OmpH"/>
    <property type="match status" value="1"/>
</dbReference>
<protein>
    <submittedName>
        <fullName evidence="4">OmpH family outer membrane protein</fullName>
    </submittedName>
</protein>
<dbReference type="OrthoDB" id="5294628at2"/>
<dbReference type="Gene3D" id="3.30.910.20">
    <property type="entry name" value="Skp domain"/>
    <property type="match status" value="1"/>
</dbReference>
<dbReference type="PROSITE" id="PS51257">
    <property type="entry name" value="PROKAR_LIPOPROTEIN"/>
    <property type="match status" value="1"/>
</dbReference>
<organism evidence="4 5">
    <name type="scientific">Nitrosococcus wardiae</name>
    <dbReference type="NCBI Taxonomy" id="1814290"/>
    <lineage>
        <taxon>Bacteria</taxon>
        <taxon>Pseudomonadati</taxon>
        <taxon>Pseudomonadota</taxon>
        <taxon>Gammaproteobacteria</taxon>
        <taxon>Chromatiales</taxon>
        <taxon>Chromatiaceae</taxon>
        <taxon>Nitrosococcus</taxon>
    </lineage>
</organism>
<dbReference type="AlphaFoldDB" id="A0A4V1AVY2"/>
<proteinExistence type="inferred from homology"/>
<dbReference type="InterPro" id="IPR024930">
    <property type="entry name" value="Skp_dom_sf"/>
</dbReference>
<evidence type="ECO:0000256" key="2">
    <source>
        <dbReference type="PIRNR" id="PIRNR002094"/>
    </source>
</evidence>
<dbReference type="PANTHER" id="PTHR35089">
    <property type="entry name" value="CHAPERONE PROTEIN SKP"/>
    <property type="match status" value="1"/>
</dbReference>
<dbReference type="PANTHER" id="PTHR35089:SF1">
    <property type="entry name" value="CHAPERONE PROTEIN SKP"/>
    <property type="match status" value="1"/>
</dbReference>
<dbReference type="SUPFAM" id="SSF111384">
    <property type="entry name" value="OmpH-like"/>
    <property type="match status" value="1"/>
</dbReference>
<comment type="similarity">
    <text evidence="2">Belongs to the skp family.</text>
</comment>
<evidence type="ECO:0000256" key="1">
    <source>
        <dbReference type="ARBA" id="ARBA00022729"/>
    </source>
</evidence>
<keyword evidence="3" id="KW-0175">Coiled coil</keyword>
<dbReference type="KEGG" id="nwr:E3U44_09550"/>
<dbReference type="EMBL" id="CP038033">
    <property type="protein sequence ID" value="QBQ54725.1"/>
    <property type="molecule type" value="Genomic_DNA"/>
</dbReference>
<name>A0A4V1AVY2_9GAMM</name>
<dbReference type="SMART" id="SM00935">
    <property type="entry name" value="OmpH"/>
    <property type="match status" value="1"/>
</dbReference>
<dbReference type="InterPro" id="IPR005632">
    <property type="entry name" value="Chaperone_Skp"/>
</dbReference>
<keyword evidence="5" id="KW-1185">Reference proteome</keyword>